<dbReference type="PANTHER" id="PTHR45654">
    <property type="entry name" value="HOMEOBOX-LEUCINE ZIPPER PROTEIN MERISTEM L1"/>
    <property type="match status" value="1"/>
</dbReference>
<dbReference type="EMBL" id="JAYWIO010000001">
    <property type="protein sequence ID" value="KAK7290534.1"/>
    <property type="molecule type" value="Genomic_DNA"/>
</dbReference>
<reference evidence="6 7" key="1">
    <citation type="submission" date="2024-01" db="EMBL/GenBank/DDBJ databases">
        <title>The genomes of 5 underutilized Papilionoideae crops provide insights into root nodulation and disease resistanc.</title>
        <authorList>
            <person name="Yuan L."/>
        </authorList>
    </citation>
    <scope>NUCLEOTIDE SEQUENCE [LARGE SCALE GENOMIC DNA]</scope>
    <source>
        <strain evidence="6">ZHUSHIDOU_FW_LH</strain>
        <tissue evidence="6">Leaf</tissue>
    </source>
</reference>
<feature type="region of interest" description="Disordered" evidence="4">
    <location>
        <begin position="1"/>
        <end position="37"/>
    </location>
</feature>
<dbReference type="Proteomes" id="UP001372338">
    <property type="component" value="Unassembled WGS sequence"/>
</dbReference>
<dbReference type="InterPro" id="IPR001356">
    <property type="entry name" value="HD"/>
</dbReference>
<feature type="DNA-binding region" description="Homeobox" evidence="2">
    <location>
        <begin position="39"/>
        <end position="88"/>
    </location>
</feature>
<keyword evidence="2 3" id="KW-0539">Nucleus</keyword>
<evidence type="ECO:0000313" key="7">
    <source>
        <dbReference type="Proteomes" id="UP001372338"/>
    </source>
</evidence>
<comment type="subcellular location">
    <subcellularLocation>
        <location evidence="1 2 3">Nucleus</location>
    </subcellularLocation>
</comment>
<dbReference type="GO" id="GO:0003677">
    <property type="term" value="F:DNA binding"/>
    <property type="evidence" value="ECO:0007669"/>
    <property type="project" value="UniProtKB-UniRule"/>
</dbReference>
<dbReference type="Gene3D" id="1.10.10.60">
    <property type="entry name" value="Homeodomain-like"/>
    <property type="match status" value="1"/>
</dbReference>
<name>A0AAN9J2E1_CROPI</name>
<keyword evidence="2 3" id="KW-0371">Homeobox</keyword>
<evidence type="ECO:0000259" key="5">
    <source>
        <dbReference type="PROSITE" id="PS50071"/>
    </source>
</evidence>
<gene>
    <name evidence="6" type="ORF">RIF29_05030</name>
</gene>
<evidence type="ECO:0000313" key="6">
    <source>
        <dbReference type="EMBL" id="KAK7290534.1"/>
    </source>
</evidence>
<dbReference type="PROSITE" id="PS50071">
    <property type="entry name" value="HOMEOBOX_2"/>
    <property type="match status" value="1"/>
</dbReference>
<evidence type="ECO:0000256" key="2">
    <source>
        <dbReference type="PROSITE-ProRule" id="PRU00108"/>
    </source>
</evidence>
<evidence type="ECO:0000256" key="1">
    <source>
        <dbReference type="ARBA" id="ARBA00004123"/>
    </source>
</evidence>
<dbReference type="SUPFAM" id="SSF46689">
    <property type="entry name" value="Homeodomain-like"/>
    <property type="match status" value="1"/>
</dbReference>
<keyword evidence="2 3" id="KW-0238">DNA-binding</keyword>
<evidence type="ECO:0000256" key="4">
    <source>
        <dbReference type="SAM" id="MobiDB-lite"/>
    </source>
</evidence>
<proteinExistence type="predicted"/>
<feature type="domain" description="Homeobox" evidence="5">
    <location>
        <begin position="37"/>
        <end position="87"/>
    </location>
</feature>
<evidence type="ECO:0000256" key="3">
    <source>
        <dbReference type="RuleBase" id="RU000682"/>
    </source>
</evidence>
<accession>A0AAN9J2E1</accession>
<protein>
    <recommendedName>
        <fullName evidence="5">Homeobox domain-containing protein</fullName>
    </recommendedName>
</protein>
<dbReference type="GO" id="GO:0005634">
    <property type="term" value="C:nucleus"/>
    <property type="evidence" value="ECO:0007669"/>
    <property type="project" value="UniProtKB-SubCell"/>
</dbReference>
<feature type="compositionally biased region" description="Basic and acidic residues" evidence="4">
    <location>
        <begin position="14"/>
        <end position="25"/>
    </location>
</feature>
<comment type="caution">
    <text evidence="6">The sequence shown here is derived from an EMBL/GenBank/DDBJ whole genome shotgun (WGS) entry which is preliminary data.</text>
</comment>
<dbReference type="AlphaFoldDB" id="A0AAN9J2E1"/>
<dbReference type="InterPro" id="IPR042160">
    <property type="entry name" value="HD-Zip_IV"/>
</dbReference>
<keyword evidence="7" id="KW-1185">Reference proteome</keyword>
<dbReference type="PANTHER" id="PTHR45654:SF9">
    <property type="entry name" value="HOMEOBOX-LEUCINE ZIPPER PROTEIN HDG10-RELATED"/>
    <property type="match status" value="1"/>
</dbReference>
<dbReference type="InterPro" id="IPR009057">
    <property type="entry name" value="Homeodomain-like_sf"/>
</dbReference>
<dbReference type="CDD" id="cd00086">
    <property type="entry name" value="homeodomain"/>
    <property type="match status" value="1"/>
</dbReference>
<sequence>MASSSRIPIDQEEENHSSPPRERSKSPLAGIYHHRQTPEQIARLEESFNQQLNLDENQRNQLAQKLSLSQKQIRCWFDNKKTSKKAEMKQEENGVLRAQNERLLKENMLMKKILENEKCLACCGLSIEDVEKHKHSLQQLKLENAQLKDKAS</sequence>
<dbReference type="SMART" id="SM00389">
    <property type="entry name" value="HOX"/>
    <property type="match status" value="1"/>
</dbReference>
<organism evidence="6 7">
    <name type="scientific">Crotalaria pallida</name>
    <name type="common">Smooth rattlebox</name>
    <name type="synonym">Crotalaria striata</name>
    <dbReference type="NCBI Taxonomy" id="3830"/>
    <lineage>
        <taxon>Eukaryota</taxon>
        <taxon>Viridiplantae</taxon>
        <taxon>Streptophyta</taxon>
        <taxon>Embryophyta</taxon>
        <taxon>Tracheophyta</taxon>
        <taxon>Spermatophyta</taxon>
        <taxon>Magnoliopsida</taxon>
        <taxon>eudicotyledons</taxon>
        <taxon>Gunneridae</taxon>
        <taxon>Pentapetalae</taxon>
        <taxon>rosids</taxon>
        <taxon>fabids</taxon>
        <taxon>Fabales</taxon>
        <taxon>Fabaceae</taxon>
        <taxon>Papilionoideae</taxon>
        <taxon>50 kb inversion clade</taxon>
        <taxon>genistoids sensu lato</taxon>
        <taxon>core genistoids</taxon>
        <taxon>Crotalarieae</taxon>
        <taxon>Crotalaria</taxon>
    </lineage>
</organism>
<dbReference type="Pfam" id="PF00046">
    <property type="entry name" value="Homeodomain"/>
    <property type="match status" value="1"/>
</dbReference>